<evidence type="ECO:0000256" key="4">
    <source>
        <dbReference type="ARBA" id="ARBA00022448"/>
    </source>
</evidence>
<evidence type="ECO:0000256" key="10">
    <source>
        <dbReference type="ARBA" id="ARBA00023136"/>
    </source>
</evidence>
<organism evidence="15 16">
    <name type="scientific">Trichoderma harzianum</name>
    <name type="common">Hypocrea lixii</name>
    <dbReference type="NCBI Taxonomy" id="5544"/>
    <lineage>
        <taxon>Eukaryota</taxon>
        <taxon>Fungi</taxon>
        <taxon>Dikarya</taxon>
        <taxon>Ascomycota</taxon>
        <taxon>Pezizomycotina</taxon>
        <taxon>Sordariomycetes</taxon>
        <taxon>Hypocreomycetidae</taxon>
        <taxon>Hypocreales</taxon>
        <taxon>Hypocreaceae</taxon>
        <taxon>Trichoderma</taxon>
    </lineage>
</organism>
<dbReference type="Proteomes" id="UP000034112">
    <property type="component" value="Unassembled WGS sequence"/>
</dbReference>
<comment type="similarity">
    <text evidence="3">Belongs to the FGGY kinase family.</text>
</comment>
<dbReference type="InterPro" id="IPR023271">
    <property type="entry name" value="Aquaporin-like"/>
</dbReference>
<keyword evidence="6 12" id="KW-0812">Transmembrane</keyword>
<keyword evidence="7" id="KW-0677">Repeat</keyword>
<dbReference type="Gene3D" id="1.20.58.2240">
    <property type="match status" value="1"/>
</dbReference>
<reference evidence="16" key="1">
    <citation type="journal article" date="2015" name="Genome Announc.">
        <title>Draft whole-genome sequence of the biocontrol agent Trichoderma harzianum T6776.</title>
        <authorList>
            <person name="Baroncelli R."/>
            <person name="Piaggeschi G."/>
            <person name="Fiorini L."/>
            <person name="Bertolini E."/>
            <person name="Zapparata A."/>
            <person name="Pe M.E."/>
            <person name="Sarrocco S."/>
            <person name="Vannacci G."/>
        </authorList>
    </citation>
    <scope>NUCLEOTIDE SEQUENCE [LARGE SCALE GENOMIC DNA]</scope>
    <source>
        <strain evidence="16">T6776</strain>
    </source>
</reference>
<evidence type="ECO:0000256" key="9">
    <source>
        <dbReference type="ARBA" id="ARBA00022989"/>
    </source>
</evidence>
<dbReference type="SUPFAM" id="SSF53067">
    <property type="entry name" value="Actin-like ATPase domain"/>
    <property type="match status" value="2"/>
</dbReference>
<keyword evidence="4" id="KW-0813">Transport</keyword>
<evidence type="ECO:0000256" key="2">
    <source>
        <dbReference type="ARBA" id="ARBA00006175"/>
    </source>
</evidence>
<feature type="transmembrane region" description="Helical" evidence="12">
    <location>
        <begin position="12"/>
        <end position="34"/>
    </location>
</feature>
<keyword evidence="9 12" id="KW-1133">Transmembrane helix</keyword>
<dbReference type="GO" id="GO:0019150">
    <property type="term" value="F:D-ribulokinase activity"/>
    <property type="evidence" value="ECO:0007669"/>
    <property type="project" value="TreeGrafter"/>
</dbReference>
<evidence type="ECO:0000256" key="11">
    <source>
        <dbReference type="ARBA" id="ARBA00034651"/>
    </source>
</evidence>
<dbReference type="InterPro" id="IPR043129">
    <property type="entry name" value="ATPase_NBD"/>
</dbReference>
<dbReference type="GO" id="GO:0019321">
    <property type="term" value="P:pentose metabolic process"/>
    <property type="evidence" value="ECO:0007669"/>
    <property type="project" value="TreeGrafter"/>
</dbReference>
<gene>
    <name evidence="15" type="ORF">THAR02_06280</name>
</gene>
<evidence type="ECO:0000256" key="6">
    <source>
        <dbReference type="ARBA" id="ARBA00022692"/>
    </source>
</evidence>
<evidence type="ECO:0000259" key="14">
    <source>
        <dbReference type="Pfam" id="PF02782"/>
    </source>
</evidence>
<dbReference type="Gene3D" id="1.20.1080.10">
    <property type="entry name" value="Glycerol uptake facilitator protein"/>
    <property type="match status" value="1"/>
</dbReference>
<dbReference type="PANTHER" id="PTHR43435:SF4">
    <property type="entry name" value="FGGY CARBOHYDRATE KINASE DOMAIN-CONTAINING PROTEIN"/>
    <property type="match status" value="1"/>
</dbReference>
<dbReference type="Pfam" id="PF00230">
    <property type="entry name" value="MIP"/>
    <property type="match status" value="1"/>
</dbReference>
<name>A0A0F9X8T8_TRIHA</name>
<dbReference type="OMA" id="VMECTID"/>
<dbReference type="AlphaFoldDB" id="A0A0F9X8T8"/>
<dbReference type="GO" id="GO:0015267">
    <property type="term" value="F:channel activity"/>
    <property type="evidence" value="ECO:0007669"/>
    <property type="project" value="InterPro"/>
</dbReference>
<comment type="subcellular location">
    <subcellularLocation>
        <location evidence="1">Membrane</location>
        <topology evidence="1">Multi-pass membrane protein</topology>
    </subcellularLocation>
</comment>
<protein>
    <submittedName>
        <fullName evidence="15">Uncharacterized protein</fullName>
    </submittedName>
</protein>
<dbReference type="Gene3D" id="3.30.420.40">
    <property type="match status" value="1"/>
</dbReference>
<feature type="domain" description="Carbohydrate kinase FGGY C-terminal" evidence="14">
    <location>
        <begin position="607"/>
        <end position="818"/>
    </location>
</feature>
<dbReference type="SUPFAM" id="SSF81338">
    <property type="entry name" value="Aquaporin-like"/>
    <property type="match status" value="1"/>
</dbReference>
<dbReference type="InterPro" id="IPR018484">
    <property type="entry name" value="FGGY_N"/>
</dbReference>
<dbReference type="Pfam" id="PF00370">
    <property type="entry name" value="FGGY_N"/>
    <property type="match status" value="1"/>
</dbReference>
<evidence type="ECO:0000256" key="1">
    <source>
        <dbReference type="ARBA" id="ARBA00004141"/>
    </source>
</evidence>
<dbReference type="InterPro" id="IPR000425">
    <property type="entry name" value="MIP"/>
</dbReference>
<keyword evidence="10 12" id="KW-0472">Membrane</keyword>
<dbReference type="Pfam" id="PF02782">
    <property type="entry name" value="FGGY_C"/>
    <property type="match status" value="1"/>
</dbReference>
<accession>A0A0F9X8T8</accession>
<evidence type="ECO:0000256" key="8">
    <source>
        <dbReference type="ARBA" id="ARBA00022777"/>
    </source>
</evidence>
<feature type="domain" description="Carbohydrate kinase FGGY N-terminal" evidence="13">
    <location>
        <begin position="306"/>
        <end position="478"/>
    </location>
</feature>
<evidence type="ECO:0000256" key="12">
    <source>
        <dbReference type="SAM" id="Phobius"/>
    </source>
</evidence>
<evidence type="ECO:0000256" key="3">
    <source>
        <dbReference type="ARBA" id="ARBA00009156"/>
    </source>
</evidence>
<dbReference type="InterPro" id="IPR018485">
    <property type="entry name" value="FGGY_C"/>
</dbReference>
<dbReference type="InterPro" id="IPR006003">
    <property type="entry name" value="FGGY_RbtK-like"/>
</dbReference>
<evidence type="ECO:0000256" key="5">
    <source>
        <dbReference type="ARBA" id="ARBA00022679"/>
    </source>
</evidence>
<keyword evidence="5" id="KW-0808">Transferase</keyword>
<dbReference type="PANTHER" id="PTHR43435">
    <property type="entry name" value="RIBULOKINASE"/>
    <property type="match status" value="1"/>
</dbReference>
<keyword evidence="8" id="KW-0418">Kinase</keyword>
<feature type="transmembrane region" description="Helical" evidence="12">
    <location>
        <begin position="141"/>
        <end position="160"/>
    </location>
</feature>
<dbReference type="CDD" id="cd07782">
    <property type="entry name" value="ASKHA_NBD_FGGY_D-RBK"/>
    <property type="match status" value="1"/>
</dbReference>
<evidence type="ECO:0000259" key="13">
    <source>
        <dbReference type="Pfam" id="PF00370"/>
    </source>
</evidence>
<evidence type="ECO:0000313" key="15">
    <source>
        <dbReference type="EMBL" id="KKP01606.1"/>
    </source>
</evidence>
<comment type="catalytic activity">
    <reaction evidence="11">
        <text>H2O(in) = H2O(out)</text>
        <dbReference type="Rhea" id="RHEA:29667"/>
        <dbReference type="ChEBI" id="CHEBI:15377"/>
    </reaction>
</comment>
<comment type="similarity">
    <text evidence="2">Belongs to the MIP/aquaporin (TC 1.A.8) family.</text>
</comment>
<evidence type="ECO:0000313" key="16">
    <source>
        <dbReference type="Proteomes" id="UP000034112"/>
    </source>
</evidence>
<evidence type="ECO:0000256" key="7">
    <source>
        <dbReference type="ARBA" id="ARBA00022737"/>
    </source>
</evidence>
<sequence length="895" mass="97233">MANRLHKFTERFKTALVIGLGEFCGTFMFLLLSFMGAQAALDNADGGKLDASTLLYIASSFGTALAVNVWVFYRVTGGMFNPAVTLGLVLVGAVKPLRALIILPMQIAAGIAAAATVSGLLPGPLSVTNSLGSGTSIVQGLFIEMFLTAQLVLTVYFLAVEKHRATFLAPVGIGVSVFIAHMAGTNFTGTGINPVRSLGPAVVTGSFRGYHWIYWLGPCLGALLSFTVYSLLKGLEYQIANPGQDAGDPETANEEAIAAAEMGQEGLAMVRSRSRSMSVPNDMMFKKDREAAMRRASVPEESPDHYIGIDVGTGSARACIIDETGDIKALASENIKLWQPENGYYEQSTTDIWKCICECVRRVVQESLVNPSQIKGIGFDATCSLAVFANDTDKPIPVTGPKFDNDGNDRNVILWLDHRPVEETDKINATGHKLLKYVGGKMSIEMEIPKVLWLKNNMPPELFDRCKFYDLADALTHLATGNETRSFCSTVCKQGFVPVGVDGSVKGWQEDFYHEIGLGDLVKDDFKRMGGVDGVSGKYASAGECVGTLSRLAASQLGLPEGIAVGSGVIDAYAGWIGTVGAKVELTEEELKTDVPHNDVTQAFTRLAAVAGTSTCHLAMSKNPVFVPGVWGPYRDVLIPEFWMAEGGQSATGELLRHMLDIHPAYNETMALAKAEDKHIYDFLNAHLEYLAEKHNAPAISYLGRHHFFYGDLWGNRSPIADAKMRGSMIGLDSDKSTDNMALWYYATMEFIAMQTRQIVEQMNKAGHEISSIFMSGSQCQNPILMNLLATTCNMPVLIPRYVNAAVVHGAAMLGAKAHSHNRNDGSEPETLWNIMDRMSKPGRLVQPGTDAGEKLLLDAKYDVFLDMCNAQQAYRKKIDNAVAKWGALFDADDE</sequence>
<dbReference type="PRINTS" id="PR00783">
    <property type="entry name" value="MINTRINSICP"/>
</dbReference>
<dbReference type="NCBIfam" id="TIGR01315">
    <property type="entry name" value="5C_CHO_kinase"/>
    <property type="match status" value="1"/>
</dbReference>
<proteinExistence type="inferred from homology"/>
<dbReference type="GO" id="GO:0005737">
    <property type="term" value="C:cytoplasm"/>
    <property type="evidence" value="ECO:0007669"/>
    <property type="project" value="TreeGrafter"/>
</dbReference>
<dbReference type="EMBL" id="JOKZ01000187">
    <property type="protein sequence ID" value="KKP01606.1"/>
    <property type="molecule type" value="Genomic_DNA"/>
</dbReference>
<feature type="transmembrane region" description="Helical" evidence="12">
    <location>
        <begin position="167"/>
        <end position="192"/>
    </location>
</feature>
<feature type="transmembrane region" description="Helical" evidence="12">
    <location>
        <begin position="100"/>
        <end position="121"/>
    </location>
</feature>
<dbReference type="OrthoDB" id="203824at2759"/>
<comment type="caution">
    <text evidence="15">The sequence shown here is derived from an EMBL/GenBank/DDBJ whole genome shotgun (WGS) entry which is preliminary data.</text>
</comment>
<dbReference type="FunFam" id="1.20.1080.10:FF:000014">
    <property type="entry name" value="Aquaporin 1"/>
    <property type="match status" value="1"/>
</dbReference>
<dbReference type="GO" id="GO:0016020">
    <property type="term" value="C:membrane"/>
    <property type="evidence" value="ECO:0007669"/>
    <property type="project" value="UniProtKB-SubCell"/>
</dbReference>